<feature type="transmembrane region" description="Helical" evidence="1">
    <location>
        <begin position="62"/>
        <end position="80"/>
    </location>
</feature>
<comment type="caution">
    <text evidence="2">The sequence shown here is derived from an EMBL/GenBank/DDBJ whole genome shotgun (WGS) entry which is preliminary data.</text>
</comment>
<dbReference type="AlphaFoldDB" id="A0A9X3STP6"/>
<dbReference type="Proteomes" id="UP001146067">
    <property type="component" value="Unassembled WGS sequence"/>
</dbReference>
<accession>A0A9X3STP6</accession>
<feature type="transmembrane region" description="Helical" evidence="1">
    <location>
        <begin position="204"/>
        <end position="222"/>
    </location>
</feature>
<evidence type="ECO:0000313" key="3">
    <source>
        <dbReference type="Proteomes" id="UP001146067"/>
    </source>
</evidence>
<dbReference type="Pfam" id="PF06182">
    <property type="entry name" value="ABC2_membrane_6"/>
    <property type="match status" value="1"/>
</dbReference>
<evidence type="ECO:0000313" key="2">
    <source>
        <dbReference type="EMBL" id="MDA1362489.1"/>
    </source>
</evidence>
<dbReference type="InterPro" id="IPR010390">
    <property type="entry name" value="ABC-2_transporter-like"/>
</dbReference>
<proteinExistence type="predicted"/>
<dbReference type="PANTHER" id="PTHR36833:SF1">
    <property type="entry name" value="INTEGRAL MEMBRANE TRANSPORT PROTEIN"/>
    <property type="match status" value="1"/>
</dbReference>
<keyword evidence="1" id="KW-0472">Membrane</keyword>
<protein>
    <submittedName>
        <fullName evidence="2">ABC-2 family transporter protein</fullName>
    </submittedName>
</protein>
<dbReference type="EMBL" id="JAPZVP010000024">
    <property type="protein sequence ID" value="MDA1362489.1"/>
    <property type="molecule type" value="Genomic_DNA"/>
</dbReference>
<organism evidence="2 3">
    <name type="scientific">Glycomyces luteolus</name>
    <dbReference type="NCBI Taxonomy" id="2670330"/>
    <lineage>
        <taxon>Bacteria</taxon>
        <taxon>Bacillati</taxon>
        <taxon>Actinomycetota</taxon>
        <taxon>Actinomycetes</taxon>
        <taxon>Glycomycetales</taxon>
        <taxon>Glycomycetaceae</taxon>
        <taxon>Glycomyces</taxon>
    </lineage>
</organism>
<gene>
    <name evidence="2" type="ORF">O1R50_22900</name>
</gene>
<dbReference type="RefSeq" id="WP_270112573.1">
    <property type="nucleotide sequence ID" value="NZ_JAPZVP010000024.1"/>
</dbReference>
<reference evidence="2" key="1">
    <citation type="submission" date="2022-12" db="EMBL/GenBank/DDBJ databases">
        <title>Gycomyces niveus sp.nov.,a novel actinomycete isolated from soil in Shouguan.</title>
        <authorList>
            <person name="Yang X."/>
        </authorList>
    </citation>
    <scope>NUCLEOTIDE SEQUENCE</scope>
    <source>
        <strain evidence="2">NEAU-A15</strain>
    </source>
</reference>
<dbReference type="PANTHER" id="PTHR36833">
    <property type="entry name" value="SLR0610 PROTEIN-RELATED"/>
    <property type="match status" value="1"/>
</dbReference>
<evidence type="ECO:0000256" key="1">
    <source>
        <dbReference type="SAM" id="Phobius"/>
    </source>
</evidence>
<feature type="transmembrane region" description="Helical" evidence="1">
    <location>
        <begin position="26"/>
        <end position="50"/>
    </location>
</feature>
<feature type="transmembrane region" description="Helical" evidence="1">
    <location>
        <begin position="229"/>
        <end position="253"/>
    </location>
</feature>
<feature type="transmembrane region" description="Helical" evidence="1">
    <location>
        <begin position="147"/>
        <end position="171"/>
    </location>
</feature>
<name>A0A9X3STP6_9ACTN</name>
<keyword evidence="1" id="KW-0812">Transmembrane</keyword>
<sequence length="261" mass="28069">MRHTAAVYRHEMIAHVRSALEYPTEFWIMVAVGALSQALQFAFITVLFGNITAVAGWSYHEVLILVGFLSLSTALAGLFWDGIWGLGSMVLNGGMDYFITRPAPVILQVASHHLDLHSIGGATLGIAMAAYGWVGAGLGLAQIPVGLILLACAVVIQSALQTTLCAINFWIKGHMPVFAWVAQDLQNDTMRFPLTMYPTLVRQIATWALPFAFASFIPVQILTGRASPWWAIGILAAVVVNVVVAGLVCRAGLRSYDSAGS</sequence>
<keyword evidence="3" id="KW-1185">Reference proteome</keyword>
<feature type="transmembrane region" description="Helical" evidence="1">
    <location>
        <begin position="119"/>
        <end position="140"/>
    </location>
</feature>
<keyword evidence="1" id="KW-1133">Transmembrane helix</keyword>